<dbReference type="EMBL" id="NWSV01000001">
    <property type="protein sequence ID" value="PDT06368.1"/>
    <property type="molecule type" value="Genomic_DNA"/>
</dbReference>
<keyword evidence="2" id="KW-0812">Transmembrane</keyword>
<sequence length="243" mass="27447">MDVVIKFLDVAAWPIVAIVGIVVLGPGGVLLAFTDRLGRSISDFTRAIPELKETAATLRSDTDTLVAKAQEITTRFSEEYRGLEERIDRLSKRISDQLTEVREALDEMDKSKIVEVQEEINRVVDGVLPDQETEIGTSDVEPSPDEMMDTLKDEWDILVETLRDRLGNPEYFDRRQVGSMAWRLSHGRRTNKISKEDAELIAELHSQFKRFTRLSSSKDEWLTGDVFSSFLSGIRKAQSALTG</sequence>
<organism evidence="3 4">
    <name type="scientific">Rhizobium chutanense</name>
    <dbReference type="NCBI Taxonomy" id="2035448"/>
    <lineage>
        <taxon>Bacteria</taxon>
        <taxon>Pseudomonadati</taxon>
        <taxon>Pseudomonadota</taxon>
        <taxon>Alphaproteobacteria</taxon>
        <taxon>Hyphomicrobiales</taxon>
        <taxon>Rhizobiaceae</taxon>
        <taxon>Rhizobium/Agrobacterium group</taxon>
        <taxon>Rhizobium</taxon>
    </lineage>
</organism>
<reference evidence="3 4" key="1">
    <citation type="submission" date="2017-09" db="EMBL/GenBank/DDBJ databases">
        <title>Comparative genomics of rhizobia isolated from Phaseolus vulgaris in China.</title>
        <authorList>
            <person name="Tong W."/>
        </authorList>
    </citation>
    <scope>NUCLEOTIDE SEQUENCE [LARGE SCALE GENOMIC DNA]</scope>
    <source>
        <strain evidence="3 4">C5</strain>
    </source>
</reference>
<keyword evidence="4" id="KW-1185">Reference proteome</keyword>
<gene>
    <name evidence="3" type="ORF">CO666_01785</name>
</gene>
<keyword evidence="2" id="KW-0472">Membrane</keyword>
<name>A0A2A6JJX5_9HYPH</name>
<evidence type="ECO:0000256" key="2">
    <source>
        <dbReference type="SAM" id="Phobius"/>
    </source>
</evidence>
<evidence type="ECO:0000313" key="4">
    <source>
        <dbReference type="Proteomes" id="UP000220768"/>
    </source>
</evidence>
<keyword evidence="1" id="KW-0175">Coiled coil</keyword>
<evidence type="ECO:0000256" key="1">
    <source>
        <dbReference type="SAM" id="Coils"/>
    </source>
</evidence>
<protein>
    <submittedName>
        <fullName evidence="3">Uncharacterized protein</fullName>
    </submittedName>
</protein>
<accession>A0A2A6JJX5</accession>
<feature type="coiled-coil region" evidence="1">
    <location>
        <begin position="73"/>
        <end position="107"/>
    </location>
</feature>
<keyword evidence="2" id="KW-1133">Transmembrane helix</keyword>
<dbReference type="RefSeq" id="WP_097610434.1">
    <property type="nucleotide sequence ID" value="NZ_NWSV01000001.1"/>
</dbReference>
<evidence type="ECO:0000313" key="3">
    <source>
        <dbReference type="EMBL" id="PDT06368.1"/>
    </source>
</evidence>
<dbReference type="Proteomes" id="UP000220768">
    <property type="component" value="Unassembled WGS sequence"/>
</dbReference>
<proteinExistence type="predicted"/>
<dbReference type="AlphaFoldDB" id="A0A2A6JJX5"/>
<comment type="caution">
    <text evidence="3">The sequence shown here is derived from an EMBL/GenBank/DDBJ whole genome shotgun (WGS) entry which is preliminary data.</text>
</comment>
<feature type="transmembrane region" description="Helical" evidence="2">
    <location>
        <begin position="12"/>
        <end position="33"/>
    </location>
</feature>